<dbReference type="Proteomes" id="UP000316621">
    <property type="component" value="Chromosome 2"/>
</dbReference>
<dbReference type="GO" id="GO:0080043">
    <property type="term" value="F:quercetin 3-O-glucosyltransferase activity"/>
    <property type="evidence" value="ECO:0007669"/>
    <property type="project" value="TreeGrafter"/>
</dbReference>
<dbReference type="Pfam" id="PF00201">
    <property type="entry name" value="UDPGT"/>
    <property type="match status" value="1"/>
</dbReference>
<dbReference type="Gene3D" id="3.40.50.2000">
    <property type="entry name" value="Glycogen Phosphorylase B"/>
    <property type="match status" value="2"/>
</dbReference>
<protein>
    <recommendedName>
        <fullName evidence="5">UDP-glycosyltransferases domain-containing protein</fullName>
    </recommendedName>
</protein>
<keyword evidence="2" id="KW-0808">Transferase</keyword>
<dbReference type="CDD" id="cd03784">
    <property type="entry name" value="GT1_Gtf-like"/>
    <property type="match status" value="1"/>
</dbReference>
<evidence type="ECO:0000313" key="3">
    <source>
        <dbReference type="EMBL" id="RZC50481.1"/>
    </source>
</evidence>
<sequence>MEKRGHVLMIPYPAQGHINPCLQFLKKLASKGLKTTLVTTNFISKSINKPNLGHNIDREFISDGYDNGGFAESDSIESYLQRLQTVGSADLTQLIKKLNSSPEIENHVNCIIYDAVLPWALDVARQFGLVGGTFFTQPCAVNNIYYQFGKGLLKTDDSAVTNNSNVTIPGLPIQVSDLPSFLCVPGAYPSYWELALNQFVNVGKADWIFINGFDMLEVQVVDWMTKTFPQLRTIGPTIPSMYLDKRIEDDNDYGLNLIKPDSSICMNWLNSKANGTVIYVSFGSMAELSNEQMEELAMGLIGSNAYFLWVVRGSEEHKLSGNILTEIENGNKGFVVKWSPQLEVLSHEAVGCFVTHCGWNSTLEALSLGVPNGGDTTVDRSNNKCKVYSR</sequence>
<keyword evidence="4" id="KW-1185">Reference proteome</keyword>
<dbReference type="PANTHER" id="PTHR11926">
    <property type="entry name" value="GLUCOSYL/GLUCURONOSYL TRANSFERASES"/>
    <property type="match status" value="1"/>
</dbReference>
<dbReference type="PANTHER" id="PTHR11926:SF1553">
    <property type="entry name" value="GLYCOSYLTRANSFERASE"/>
    <property type="match status" value="1"/>
</dbReference>
<gene>
    <name evidence="3" type="ORF">C5167_018902</name>
</gene>
<dbReference type="Gramene" id="RZC50481">
    <property type="protein sequence ID" value="RZC50481"/>
    <property type="gene ID" value="C5167_018902"/>
</dbReference>
<dbReference type="OMA" id="DWIFING"/>
<accession>A0A4Y7IRY0</accession>
<dbReference type="AlphaFoldDB" id="A0A4Y7IRY0"/>
<evidence type="ECO:0008006" key="5">
    <source>
        <dbReference type="Google" id="ProtNLM"/>
    </source>
</evidence>
<evidence type="ECO:0000313" key="4">
    <source>
        <dbReference type="Proteomes" id="UP000316621"/>
    </source>
</evidence>
<name>A0A4Y7IRY0_PAPSO</name>
<evidence type="ECO:0000256" key="2">
    <source>
        <dbReference type="ARBA" id="ARBA00022679"/>
    </source>
</evidence>
<evidence type="ECO:0000256" key="1">
    <source>
        <dbReference type="ARBA" id="ARBA00009995"/>
    </source>
</evidence>
<comment type="similarity">
    <text evidence="1">Belongs to the UDP-glycosyltransferase family.</text>
</comment>
<organism evidence="3 4">
    <name type="scientific">Papaver somniferum</name>
    <name type="common">Opium poppy</name>
    <dbReference type="NCBI Taxonomy" id="3469"/>
    <lineage>
        <taxon>Eukaryota</taxon>
        <taxon>Viridiplantae</taxon>
        <taxon>Streptophyta</taxon>
        <taxon>Embryophyta</taxon>
        <taxon>Tracheophyta</taxon>
        <taxon>Spermatophyta</taxon>
        <taxon>Magnoliopsida</taxon>
        <taxon>Ranunculales</taxon>
        <taxon>Papaveraceae</taxon>
        <taxon>Papaveroideae</taxon>
        <taxon>Papaver</taxon>
    </lineage>
</organism>
<reference evidence="3 4" key="1">
    <citation type="journal article" date="2018" name="Science">
        <title>The opium poppy genome and morphinan production.</title>
        <authorList>
            <person name="Guo L."/>
            <person name="Winzer T."/>
            <person name="Yang X."/>
            <person name="Li Y."/>
            <person name="Ning Z."/>
            <person name="He Z."/>
            <person name="Teodor R."/>
            <person name="Lu Y."/>
            <person name="Bowser T.A."/>
            <person name="Graham I.A."/>
            <person name="Ye K."/>
        </authorList>
    </citation>
    <scope>NUCLEOTIDE SEQUENCE [LARGE SCALE GENOMIC DNA]</scope>
    <source>
        <strain evidence="4">cv. HN1</strain>
        <tissue evidence="3">Leaves</tissue>
    </source>
</reference>
<proteinExistence type="inferred from homology"/>
<dbReference type="InterPro" id="IPR002213">
    <property type="entry name" value="UDP_glucos_trans"/>
</dbReference>
<dbReference type="GO" id="GO:0080044">
    <property type="term" value="F:quercetin 7-O-glucosyltransferase activity"/>
    <property type="evidence" value="ECO:0007669"/>
    <property type="project" value="TreeGrafter"/>
</dbReference>
<dbReference type="SUPFAM" id="SSF53756">
    <property type="entry name" value="UDP-Glycosyltransferase/glycogen phosphorylase"/>
    <property type="match status" value="1"/>
</dbReference>
<dbReference type="EMBL" id="CM010716">
    <property type="protein sequence ID" value="RZC50481.1"/>
    <property type="molecule type" value="Genomic_DNA"/>
</dbReference>